<evidence type="ECO:0000259" key="8">
    <source>
        <dbReference type="PROSITE" id="PS51371"/>
    </source>
</evidence>
<accession>A0A9X1B3J9</accession>
<dbReference type="GO" id="GO:0019146">
    <property type="term" value="F:arabinose-5-phosphate isomerase activity"/>
    <property type="evidence" value="ECO:0007669"/>
    <property type="project" value="UniProtKB-EC"/>
</dbReference>
<dbReference type="GO" id="GO:0005975">
    <property type="term" value="P:carbohydrate metabolic process"/>
    <property type="evidence" value="ECO:0007669"/>
    <property type="project" value="InterPro"/>
</dbReference>
<dbReference type="PANTHER" id="PTHR42745">
    <property type="match status" value="1"/>
</dbReference>
<keyword evidence="5" id="KW-0862">Zinc</keyword>
<dbReference type="EC" id="5.3.1.13" evidence="4"/>
<feature type="site" description="Catalytically relevant" evidence="6">
    <location>
        <position position="147"/>
    </location>
</feature>
<evidence type="ECO:0000256" key="7">
    <source>
        <dbReference type="PROSITE-ProRule" id="PRU00703"/>
    </source>
</evidence>
<comment type="catalytic activity">
    <reaction evidence="4">
        <text>D-arabinose 5-phosphate = D-ribulose 5-phosphate</text>
        <dbReference type="Rhea" id="RHEA:23104"/>
        <dbReference type="ChEBI" id="CHEBI:57693"/>
        <dbReference type="ChEBI" id="CHEBI:58121"/>
        <dbReference type="EC" id="5.3.1.13"/>
    </reaction>
</comment>
<comment type="caution">
    <text evidence="10">The sequence shown here is derived from an EMBL/GenBank/DDBJ whole genome shotgun (WGS) entry which is preliminary data.</text>
</comment>
<name>A0A9X1B3J9_9GAMM</name>
<feature type="site" description="Catalytically relevant" evidence="6">
    <location>
        <position position="54"/>
    </location>
</feature>
<dbReference type="FunFam" id="3.40.50.10490:FF:000011">
    <property type="entry name" value="Arabinose 5-phosphate isomerase"/>
    <property type="match status" value="1"/>
</dbReference>
<feature type="site" description="Catalytically relevant" evidence="6">
    <location>
        <position position="188"/>
    </location>
</feature>
<dbReference type="Gene3D" id="3.10.580.10">
    <property type="entry name" value="CBS-domain"/>
    <property type="match status" value="1"/>
</dbReference>
<evidence type="ECO:0000256" key="5">
    <source>
        <dbReference type="PIRSR" id="PIRSR004692-2"/>
    </source>
</evidence>
<dbReference type="GO" id="GO:0097367">
    <property type="term" value="F:carbohydrate derivative binding"/>
    <property type="evidence" value="ECO:0007669"/>
    <property type="project" value="InterPro"/>
</dbReference>
<feature type="domain" description="CBS" evidence="8">
    <location>
        <begin position="272"/>
        <end position="314"/>
    </location>
</feature>
<dbReference type="InterPro" id="IPR001347">
    <property type="entry name" value="SIS_dom"/>
</dbReference>
<proteinExistence type="inferred from homology"/>
<keyword evidence="11" id="KW-1185">Reference proteome</keyword>
<feature type="domain" description="CBS" evidence="8">
    <location>
        <begin position="205"/>
        <end position="262"/>
    </location>
</feature>
<dbReference type="InterPro" id="IPR046348">
    <property type="entry name" value="SIS_dom_sf"/>
</dbReference>
<organism evidence="10 11">
    <name type="scientific">Lamprobacter modestohalophilus</name>
    <dbReference type="NCBI Taxonomy" id="1064514"/>
    <lineage>
        <taxon>Bacteria</taxon>
        <taxon>Pseudomonadati</taxon>
        <taxon>Pseudomonadota</taxon>
        <taxon>Gammaproteobacteria</taxon>
        <taxon>Chromatiales</taxon>
        <taxon>Chromatiaceae</taxon>
        <taxon>Lamprobacter</taxon>
    </lineage>
</organism>
<keyword evidence="4 10" id="KW-0413">Isomerase</keyword>
<feature type="domain" description="SIS" evidence="9">
    <location>
        <begin position="37"/>
        <end position="179"/>
    </location>
</feature>
<comment type="similarity">
    <text evidence="1 4">Belongs to the SIS family. GutQ/KpsF subfamily.</text>
</comment>
<dbReference type="GO" id="GO:0046872">
    <property type="term" value="F:metal ion binding"/>
    <property type="evidence" value="ECO:0007669"/>
    <property type="project" value="UniProtKB-KW"/>
</dbReference>
<evidence type="ECO:0000256" key="4">
    <source>
        <dbReference type="PIRNR" id="PIRNR004692"/>
    </source>
</evidence>
<dbReference type="InterPro" id="IPR050986">
    <property type="entry name" value="GutQ/KpsF_isomerases"/>
</dbReference>
<dbReference type="EMBL" id="NRRY01000004">
    <property type="protein sequence ID" value="MBK1617716.1"/>
    <property type="molecule type" value="Genomic_DNA"/>
</dbReference>
<dbReference type="InterPro" id="IPR046342">
    <property type="entry name" value="CBS_dom_sf"/>
</dbReference>
<evidence type="ECO:0000256" key="6">
    <source>
        <dbReference type="PIRSR" id="PIRSR004692-3"/>
    </source>
</evidence>
<evidence type="ECO:0000259" key="9">
    <source>
        <dbReference type="PROSITE" id="PS51464"/>
    </source>
</evidence>
<evidence type="ECO:0000256" key="1">
    <source>
        <dbReference type="ARBA" id="ARBA00008165"/>
    </source>
</evidence>
<dbReference type="GO" id="GO:1901135">
    <property type="term" value="P:carbohydrate derivative metabolic process"/>
    <property type="evidence" value="ECO:0007669"/>
    <property type="project" value="InterPro"/>
</dbReference>
<evidence type="ECO:0000256" key="2">
    <source>
        <dbReference type="ARBA" id="ARBA00022737"/>
    </source>
</evidence>
<dbReference type="Proteomes" id="UP001138768">
    <property type="component" value="Unassembled WGS sequence"/>
</dbReference>
<dbReference type="Pfam" id="PF01380">
    <property type="entry name" value="SIS"/>
    <property type="match status" value="1"/>
</dbReference>
<dbReference type="NCBIfam" id="TIGR00393">
    <property type="entry name" value="kpsF"/>
    <property type="match status" value="1"/>
</dbReference>
<dbReference type="Gene3D" id="3.40.50.10490">
    <property type="entry name" value="Glucose-6-phosphate isomerase like protein, domain 1"/>
    <property type="match status" value="1"/>
</dbReference>
<dbReference type="PROSITE" id="PS51464">
    <property type="entry name" value="SIS"/>
    <property type="match status" value="1"/>
</dbReference>
<dbReference type="InterPro" id="IPR004800">
    <property type="entry name" value="KdsD/KpsF-type"/>
</dbReference>
<dbReference type="AlphaFoldDB" id="A0A9X1B3J9"/>
<dbReference type="Pfam" id="PF00571">
    <property type="entry name" value="CBS"/>
    <property type="match status" value="2"/>
</dbReference>
<evidence type="ECO:0000256" key="3">
    <source>
        <dbReference type="ARBA" id="ARBA00023122"/>
    </source>
</evidence>
<dbReference type="RefSeq" id="WP_200239929.1">
    <property type="nucleotide sequence ID" value="NZ_NRRY01000004.1"/>
</dbReference>
<keyword evidence="5" id="KW-0479">Metal-binding</keyword>
<dbReference type="PIRSF" id="PIRSF004692">
    <property type="entry name" value="KdsD_KpsF"/>
    <property type="match status" value="1"/>
</dbReference>
<protein>
    <recommendedName>
        <fullName evidence="4">Arabinose 5-phosphate isomerase</fullName>
        <shortName evidence="4">API</shortName>
        <ecNumber evidence="4">5.3.1.13</ecNumber>
    </recommendedName>
</protein>
<sequence>MANAQDPTAVAREVFDIEAAAILGLKQVLDAQFARAVAEILATSGRVIVSGMGKSGIIANKIAATLASTGTPAFFMHPAEALHGDLGMVTPADVFVAVSNSGETEELVKLIPFLRDNGNAVVAMTGNAQSTLGTQSNLHLSIRVEREACPLQLAPTASTTAALAMGDALAVALMKARGFEEHQFARFHPGGSLGRRLLKRVRDEMKSEQLPFVDPQASADEVLATTTAGKLGISLVSSDRHRVIGIITDGDLRRALQRLREGFFALSAQQLMSPKPVTIGIDSSMNTALELMATHQITALVVVDDDSVVGVVQK</sequence>
<dbReference type="InterPro" id="IPR000644">
    <property type="entry name" value="CBS_dom"/>
</dbReference>
<dbReference type="InterPro" id="IPR035474">
    <property type="entry name" value="SIS_Kpsf"/>
</dbReference>
<dbReference type="PROSITE" id="PS51371">
    <property type="entry name" value="CBS"/>
    <property type="match status" value="2"/>
</dbReference>
<keyword evidence="2" id="KW-0677">Repeat</keyword>
<reference evidence="10 11" key="1">
    <citation type="journal article" date="2020" name="Microorganisms">
        <title>Osmotic Adaptation and Compatible Solute Biosynthesis of Phototrophic Bacteria as Revealed from Genome Analyses.</title>
        <authorList>
            <person name="Imhoff J.F."/>
            <person name="Rahn T."/>
            <person name="Kunzel S."/>
            <person name="Keller A."/>
            <person name="Neulinger S.C."/>
        </authorList>
    </citation>
    <scope>NUCLEOTIDE SEQUENCE [LARGE SCALE GENOMIC DNA]</scope>
    <source>
        <strain evidence="10 11">DSM 25653</strain>
    </source>
</reference>
<feature type="site" description="Catalytically relevant" evidence="6">
    <location>
        <position position="106"/>
    </location>
</feature>
<dbReference type="PANTHER" id="PTHR42745:SF1">
    <property type="entry name" value="ARABINOSE 5-PHOSPHATE ISOMERASE KDSD"/>
    <property type="match status" value="1"/>
</dbReference>
<evidence type="ECO:0000313" key="10">
    <source>
        <dbReference type="EMBL" id="MBK1617716.1"/>
    </source>
</evidence>
<gene>
    <name evidence="10" type="ORF">CKO42_04455</name>
</gene>
<feature type="binding site" evidence="5">
    <location>
        <position position="77"/>
    </location>
    <ligand>
        <name>Zn(2+)</name>
        <dbReference type="ChEBI" id="CHEBI:29105"/>
    </ligand>
</feature>
<keyword evidence="3 7" id="KW-0129">CBS domain</keyword>
<evidence type="ECO:0000313" key="11">
    <source>
        <dbReference type="Proteomes" id="UP001138768"/>
    </source>
</evidence>
<dbReference type="SUPFAM" id="SSF53697">
    <property type="entry name" value="SIS domain"/>
    <property type="match status" value="1"/>
</dbReference>
<dbReference type="CDD" id="cd05014">
    <property type="entry name" value="SIS_Kpsf"/>
    <property type="match status" value="1"/>
</dbReference>